<protein>
    <submittedName>
        <fullName evidence="1">Uncharacterized protein</fullName>
    </submittedName>
</protein>
<name>A0ACC1D407_9NEOP</name>
<reference evidence="1 2" key="1">
    <citation type="journal article" date="2021" name="Front. Genet.">
        <title>Chromosome-Level Genome Assembly Reveals Significant Gene Expansion in the Toll and IMD Signaling Pathways of Dendrolimus kikuchii.</title>
        <authorList>
            <person name="Zhou J."/>
            <person name="Wu P."/>
            <person name="Xiong Z."/>
            <person name="Liu N."/>
            <person name="Zhao N."/>
            <person name="Ji M."/>
            <person name="Qiu Y."/>
            <person name="Yang B."/>
        </authorList>
    </citation>
    <scope>NUCLEOTIDE SEQUENCE [LARGE SCALE GENOMIC DNA]</scope>
    <source>
        <strain evidence="1">Ann1</strain>
    </source>
</reference>
<proteinExistence type="predicted"/>
<comment type="caution">
    <text evidence="1">The sequence shown here is derived from an EMBL/GenBank/DDBJ whole genome shotgun (WGS) entry which is preliminary data.</text>
</comment>
<dbReference type="EMBL" id="CM034396">
    <property type="protein sequence ID" value="KAJ0178555.1"/>
    <property type="molecule type" value="Genomic_DNA"/>
</dbReference>
<sequence>MVERLNVSLQAVSEWGDANLVTFNASKTQACLFSAKRSLFDLTPTFRGVSITLTDRLQLLGISLTPTLNFDTCIESLAQVAAKKLGILAKVRQYFTSKQLLNLYQAQVRSCMEYCSHLWDGSAKYQLEALESIEKRARKLVGNDRLFMLDFRV</sequence>
<gene>
    <name evidence="1" type="ORF">K1T71_006378</name>
</gene>
<dbReference type="Proteomes" id="UP000824533">
    <property type="component" value="Linkage Group LG10"/>
</dbReference>
<evidence type="ECO:0000313" key="2">
    <source>
        <dbReference type="Proteomes" id="UP000824533"/>
    </source>
</evidence>
<accession>A0ACC1D407</accession>
<organism evidence="1 2">
    <name type="scientific">Dendrolimus kikuchii</name>
    <dbReference type="NCBI Taxonomy" id="765133"/>
    <lineage>
        <taxon>Eukaryota</taxon>
        <taxon>Metazoa</taxon>
        <taxon>Ecdysozoa</taxon>
        <taxon>Arthropoda</taxon>
        <taxon>Hexapoda</taxon>
        <taxon>Insecta</taxon>
        <taxon>Pterygota</taxon>
        <taxon>Neoptera</taxon>
        <taxon>Endopterygota</taxon>
        <taxon>Lepidoptera</taxon>
        <taxon>Glossata</taxon>
        <taxon>Ditrysia</taxon>
        <taxon>Bombycoidea</taxon>
        <taxon>Lasiocampidae</taxon>
        <taxon>Dendrolimus</taxon>
    </lineage>
</organism>
<evidence type="ECO:0000313" key="1">
    <source>
        <dbReference type="EMBL" id="KAJ0178555.1"/>
    </source>
</evidence>
<keyword evidence="2" id="KW-1185">Reference proteome</keyword>